<dbReference type="PANTHER" id="PTHR22718:SF9">
    <property type="entry name" value="7TM GPCR SERPENTINE RECEPTOR CLASS X (SRX) DOMAIN-CONTAINING PROTEIN"/>
    <property type="match status" value="1"/>
</dbReference>
<evidence type="ECO:0000313" key="2">
    <source>
        <dbReference type="EMBL" id="PIC22317.1"/>
    </source>
</evidence>
<feature type="transmembrane region" description="Helical" evidence="1">
    <location>
        <begin position="261"/>
        <end position="279"/>
    </location>
</feature>
<dbReference type="CDD" id="cd00637">
    <property type="entry name" value="7tm_classA_rhodopsin-like"/>
    <property type="match status" value="1"/>
</dbReference>
<feature type="transmembrane region" description="Helical" evidence="1">
    <location>
        <begin position="93"/>
        <end position="113"/>
    </location>
</feature>
<evidence type="ECO:0000313" key="3">
    <source>
        <dbReference type="Proteomes" id="UP000230233"/>
    </source>
</evidence>
<dbReference type="Gene3D" id="1.20.1070.10">
    <property type="entry name" value="Rhodopsin 7-helix transmembrane proteins"/>
    <property type="match status" value="1"/>
</dbReference>
<proteinExistence type="predicted"/>
<dbReference type="EMBL" id="PDUG01000005">
    <property type="protein sequence ID" value="PIC22317.1"/>
    <property type="molecule type" value="Genomic_DNA"/>
</dbReference>
<keyword evidence="3" id="KW-1185">Reference proteome</keyword>
<gene>
    <name evidence="2" type="primary">Cni-srx-10</name>
    <name evidence="2" type="synonym">Cnig_chr_V.g16418</name>
    <name evidence="2" type="ORF">B9Z55_016418</name>
</gene>
<dbReference type="PANTHER" id="PTHR22718">
    <property type="entry name" value="SERPENTINE RECEPTOR, CLASS X"/>
    <property type="match status" value="1"/>
</dbReference>
<evidence type="ECO:0008006" key="4">
    <source>
        <dbReference type="Google" id="ProtNLM"/>
    </source>
</evidence>
<sequence length="328" mass="37593">MFKTAAGYFFLQLSLTGLVINLVSLIPLIRMRKRGDDQFVYLIAIITTLNAVISLFINCVYFAPTIIASDYIFADTVNALGPMIMTNIVQFSWYNGLFLTVLMAANRLVYLVLKKTEIFTKQRIIIFCVLAALLSLSKVLLNDLVIPCCIVYLDHEKFGYAIYNPKNETDWSGYIDSSIWIPVFVGTALCYIWIFITMRNSTKEEIHETVDKHQQKMRTRERSAAVQFAYISLYYMITYACLRLTPLIFGKDHLETNMITPVVYALDGCATGWVFMFVNEEVKNEIFKRIFKSNQVHSQEPIGNTVPNANTAPVADNPEWMMYNQNFA</sequence>
<accession>A0A2G5T4X9</accession>
<feature type="transmembrane region" description="Helical" evidence="1">
    <location>
        <begin position="125"/>
        <end position="153"/>
    </location>
</feature>
<dbReference type="Proteomes" id="UP000230233">
    <property type="component" value="Chromosome V"/>
</dbReference>
<comment type="caution">
    <text evidence="2">The sequence shown here is derived from an EMBL/GenBank/DDBJ whole genome shotgun (WGS) entry which is preliminary data.</text>
</comment>
<evidence type="ECO:0000256" key="1">
    <source>
        <dbReference type="SAM" id="Phobius"/>
    </source>
</evidence>
<feature type="transmembrane region" description="Helical" evidence="1">
    <location>
        <begin position="224"/>
        <end position="249"/>
    </location>
</feature>
<dbReference type="SUPFAM" id="SSF81321">
    <property type="entry name" value="Family A G protein-coupled receptor-like"/>
    <property type="match status" value="1"/>
</dbReference>
<feature type="transmembrane region" description="Helical" evidence="1">
    <location>
        <begin position="40"/>
        <end position="73"/>
    </location>
</feature>
<feature type="transmembrane region" description="Helical" evidence="1">
    <location>
        <begin position="6"/>
        <end position="28"/>
    </location>
</feature>
<dbReference type="OrthoDB" id="5806333at2759"/>
<keyword evidence="1" id="KW-1133">Transmembrane helix</keyword>
<keyword evidence="1" id="KW-0812">Transmembrane</keyword>
<organism evidence="2 3">
    <name type="scientific">Caenorhabditis nigoni</name>
    <dbReference type="NCBI Taxonomy" id="1611254"/>
    <lineage>
        <taxon>Eukaryota</taxon>
        <taxon>Metazoa</taxon>
        <taxon>Ecdysozoa</taxon>
        <taxon>Nematoda</taxon>
        <taxon>Chromadorea</taxon>
        <taxon>Rhabditida</taxon>
        <taxon>Rhabditina</taxon>
        <taxon>Rhabditomorpha</taxon>
        <taxon>Rhabditoidea</taxon>
        <taxon>Rhabditidae</taxon>
        <taxon>Peloderinae</taxon>
        <taxon>Caenorhabditis</taxon>
    </lineage>
</organism>
<keyword evidence="1" id="KW-0472">Membrane</keyword>
<protein>
    <recommendedName>
        <fullName evidence="4">7TM GPCR serpentine receptor class x (Srx) domain-containing protein</fullName>
    </recommendedName>
</protein>
<name>A0A2G5T4X9_9PELO</name>
<reference evidence="3" key="1">
    <citation type="submission" date="2017-10" db="EMBL/GenBank/DDBJ databases">
        <title>Rapid genome shrinkage in a self-fertile nematode reveals novel sperm competition proteins.</title>
        <authorList>
            <person name="Yin D."/>
            <person name="Schwarz E.M."/>
            <person name="Thomas C.G."/>
            <person name="Felde R.L."/>
            <person name="Korf I.F."/>
            <person name="Cutter A.D."/>
            <person name="Schartner C.M."/>
            <person name="Ralston E.J."/>
            <person name="Meyer B.J."/>
            <person name="Haag E.S."/>
        </authorList>
    </citation>
    <scope>NUCLEOTIDE SEQUENCE [LARGE SCALE GENOMIC DNA]</scope>
    <source>
        <strain evidence="3">JU1422</strain>
    </source>
</reference>
<dbReference type="AlphaFoldDB" id="A0A2G5T4X9"/>
<feature type="transmembrane region" description="Helical" evidence="1">
    <location>
        <begin position="173"/>
        <end position="196"/>
    </location>
</feature>
<dbReference type="STRING" id="1611254.A0A2G5T4X9"/>